<evidence type="ECO:0000313" key="3">
    <source>
        <dbReference type="Proteomes" id="UP000447355"/>
    </source>
</evidence>
<dbReference type="EMBL" id="WWCX01000001">
    <property type="protein sequence ID" value="MYM92823.1"/>
    <property type="molecule type" value="Genomic_DNA"/>
</dbReference>
<dbReference type="Gene3D" id="3.90.1720.10">
    <property type="entry name" value="endopeptidase domain like (from Nostoc punctiforme)"/>
    <property type="match status" value="1"/>
</dbReference>
<proteinExistence type="predicted"/>
<sequence length="372" mass="42363">MLGDIIFTKGTGTVSDLNVELQKSLDMSVSLTDVEDHEYSHAGLMLGRYKVLHAIPGQGATTDLIQKLVADSINFRVLRNSKIMERVANNRPSSVDPFINMADLEAGAYAAVSQASYGRTMAARKKHSSQWNETYCSKLVVDVFNSSWGEDLGLNSSGVWPIALSQHLIKNGWIDVTVEYLRRLALDVFIVMNLRHDGNSPRLCEFNRKLAIDRFECNSHNVKMCDESLVEMTKFTRDLLDAAYQSVKSRIDHSDAAISAFVLGSDKKYRNLKGKLEKAKRELVASSTRTDSPTFSFFCDYFRALFYEFGFLRENPRHFPLFALARDNSEFAIYAELSDSFNLNEFETNLRYEFPQTRVRYNLRDFISEIVP</sequence>
<protein>
    <submittedName>
        <fullName evidence="2">Uncharacterized protein</fullName>
    </submittedName>
</protein>
<accession>A0A845GDX2</accession>
<comment type="caution">
    <text evidence="2">The sequence shown here is derived from an EMBL/GenBank/DDBJ whole genome shotgun (WGS) entry which is preliminary data.</text>
</comment>
<organism evidence="2 3">
    <name type="scientific">Duganella vulcania</name>
    <dbReference type="NCBI Taxonomy" id="2692166"/>
    <lineage>
        <taxon>Bacteria</taxon>
        <taxon>Pseudomonadati</taxon>
        <taxon>Pseudomonadota</taxon>
        <taxon>Betaproteobacteria</taxon>
        <taxon>Burkholderiales</taxon>
        <taxon>Oxalobacteraceae</taxon>
        <taxon>Telluria group</taxon>
        <taxon>Duganella</taxon>
    </lineage>
</organism>
<dbReference type="SUPFAM" id="SSF54001">
    <property type="entry name" value="Cysteine proteinases"/>
    <property type="match status" value="1"/>
</dbReference>
<dbReference type="AlphaFoldDB" id="A0A845GDX2"/>
<name>A0A845GDX2_9BURK</name>
<dbReference type="RefSeq" id="WP_161082077.1">
    <property type="nucleotide sequence ID" value="NZ_WWCX01000001.1"/>
</dbReference>
<dbReference type="InterPro" id="IPR038765">
    <property type="entry name" value="Papain-like_cys_pep_sf"/>
</dbReference>
<evidence type="ECO:0000256" key="1">
    <source>
        <dbReference type="SAM" id="Coils"/>
    </source>
</evidence>
<reference evidence="2" key="1">
    <citation type="submission" date="2019-12" db="EMBL/GenBank/DDBJ databases">
        <title>Novel species isolated from a subtropical stream in China.</title>
        <authorList>
            <person name="Lu H."/>
        </authorList>
    </citation>
    <scope>NUCLEOTIDE SEQUENCE [LARGE SCALE GENOMIC DNA]</scope>
    <source>
        <strain evidence="2">FT81W</strain>
    </source>
</reference>
<gene>
    <name evidence="2" type="ORF">GTP90_02980</name>
</gene>
<dbReference type="Proteomes" id="UP000447355">
    <property type="component" value="Unassembled WGS sequence"/>
</dbReference>
<keyword evidence="1" id="KW-0175">Coiled coil</keyword>
<evidence type="ECO:0000313" key="2">
    <source>
        <dbReference type="EMBL" id="MYM92823.1"/>
    </source>
</evidence>
<feature type="coiled-coil region" evidence="1">
    <location>
        <begin position="262"/>
        <end position="289"/>
    </location>
</feature>